<dbReference type="EMBL" id="ADNU01000056">
    <property type="protein sequence ID" value="EFG46776.1"/>
    <property type="molecule type" value="Genomic_DNA"/>
</dbReference>
<dbReference type="AlphaFoldDB" id="D4YPV0"/>
<dbReference type="SUPFAM" id="SSF102588">
    <property type="entry name" value="LmbE-like"/>
    <property type="match status" value="1"/>
</dbReference>
<protein>
    <submittedName>
        <fullName evidence="2">N-acetylglucosaminylphosphatidylinositol deacetylase</fullName>
    </submittedName>
</protein>
<dbReference type="Proteomes" id="UP000005714">
    <property type="component" value="Unassembled WGS sequence"/>
</dbReference>
<sequence length="234" mass="25820">MTLKHFDDSDLERVLCVVAHPDDMEYGGSACVAKWVKQGARVRYVLLSAGEAGIRTIAPDECKRIRVAEQEEACRIVGAELTVLEFPDGLIEPTHEVREAITREIREFRPDAVMTINFDLKARWGLNHVDHRACGVATVDAIRDADNPWIFQGAGEPWKAHQLLVTGADDPTHYVDVSGEPFEAGVASLAAHRVYLDNLGDDYPTARELFDQFTAGTGTEVGVANALAIRVYDM</sequence>
<gene>
    <name evidence="2" type="ORF">HMPREF0183_1960</name>
</gene>
<dbReference type="STRING" id="585530.HMPREF0183_1960"/>
<organism evidence="2 3">
    <name type="scientific">Brevibacterium mcbrellneri ATCC 49030</name>
    <dbReference type="NCBI Taxonomy" id="585530"/>
    <lineage>
        <taxon>Bacteria</taxon>
        <taxon>Bacillati</taxon>
        <taxon>Actinomycetota</taxon>
        <taxon>Actinomycetes</taxon>
        <taxon>Micrococcales</taxon>
        <taxon>Brevibacteriaceae</taxon>
        <taxon>Brevibacterium</taxon>
    </lineage>
</organism>
<dbReference type="Pfam" id="PF02585">
    <property type="entry name" value="PIG-L"/>
    <property type="match status" value="1"/>
</dbReference>
<evidence type="ECO:0000256" key="1">
    <source>
        <dbReference type="ARBA" id="ARBA00022833"/>
    </source>
</evidence>
<dbReference type="InterPro" id="IPR024078">
    <property type="entry name" value="LmbE-like_dom_sf"/>
</dbReference>
<dbReference type="PANTHER" id="PTHR12993:SF28">
    <property type="entry name" value="LMBE FAMILY PROTEIN"/>
    <property type="match status" value="1"/>
</dbReference>
<dbReference type="eggNOG" id="COG2120">
    <property type="taxonomic scope" value="Bacteria"/>
</dbReference>
<keyword evidence="3" id="KW-1185">Reference proteome</keyword>
<comment type="caution">
    <text evidence="2">The sequence shown here is derived from an EMBL/GenBank/DDBJ whole genome shotgun (WGS) entry which is preliminary data.</text>
</comment>
<dbReference type="GO" id="GO:0016137">
    <property type="term" value="P:glycoside metabolic process"/>
    <property type="evidence" value="ECO:0007669"/>
    <property type="project" value="UniProtKB-ARBA"/>
</dbReference>
<keyword evidence="1" id="KW-0862">Zinc</keyword>
<proteinExistence type="predicted"/>
<dbReference type="Gene3D" id="3.40.50.10320">
    <property type="entry name" value="LmbE-like"/>
    <property type="match status" value="1"/>
</dbReference>
<evidence type="ECO:0000313" key="2">
    <source>
        <dbReference type="EMBL" id="EFG46776.1"/>
    </source>
</evidence>
<dbReference type="RefSeq" id="WP_005885457.1">
    <property type="nucleotide sequence ID" value="NZ_ADNU01000056.1"/>
</dbReference>
<accession>D4YPV0</accession>
<reference evidence="2 3" key="1">
    <citation type="submission" date="2010-04" db="EMBL/GenBank/DDBJ databases">
        <authorList>
            <person name="Qin X."/>
            <person name="Bachman B."/>
            <person name="Battles P."/>
            <person name="Bell A."/>
            <person name="Bess C."/>
            <person name="Bickham C."/>
            <person name="Chaboub L."/>
            <person name="Chen D."/>
            <person name="Coyle M."/>
            <person name="Deiros D.R."/>
            <person name="Dinh H."/>
            <person name="Forbes L."/>
            <person name="Fowler G."/>
            <person name="Francisco L."/>
            <person name="Fu Q."/>
            <person name="Gubbala S."/>
            <person name="Hale W."/>
            <person name="Han Y."/>
            <person name="Hemphill L."/>
            <person name="Highlander S.K."/>
            <person name="Hirani K."/>
            <person name="Hogues M."/>
            <person name="Jackson L."/>
            <person name="Jakkamsetti A."/>
            <person name="Javaid M."/>
            <person name="Jiang H."/>
            <person name="Korchina V."/>
            <person name="Kovar C."/>
            <person name="Lara F."/>
            <person name="Lee S."/>
            <person name="Mata R."/>
            <person name="Mathew T."/>
            <person name="Moen C."/>
            <person name="Morales K."/>
            <person name="Munidasa M."/>
            <person name="Nazareth L."/>
            <person name="Ngo R."/>
            <person name="Nguyen L."/>
            <person name="Okwuonu G."/>
            <person name="Ongeri F."/>
            <person name="Patil S."/>
            <person name="Petrosino J."/>
            <person name="Pham C."/>
            <person name="Pham P."/>
            <person name="Pu L.-L."/>
            <person name="Puazo M."/>
            <person name="Raj R."/>
            <person name="Reid J."/>
            <person name="Rouhana J."/>
            <person name="Saada N."/>
            <person name="Shang Y."/>
            <person name="Simmons D."/>
            <person name="Thornton R."/>
            <person name="Warren J."/>
            <person name="Weissenberger G."/>
            <person name="Zhang J."/>
            <person name="Zhang L."/>
            <person name="Zhou C."/>
            <person name="Zhu D."/>
            <person name="Muzny D."/>
            <person name="Worley K."/>
            <person name="Gibbs R."/>
        </authorList>
    </citation>
    <scope>NUCLEOTIDE SEQUENCE [LARGE SCALE GENOMIC DNA]</scope>
    <source>
        <strain evidence="2 3">ATCC 49030</strain>
    </source>
</reference>
<dbReference type="InterPro" id="IPR003737">
    <property type="entry name" value="GlcNAc_PI_deacetylase-related"/>
</dbReference>
<dbReference type="PANTHER" id="PTHR12993">
    <property type="entry name" value="N-ACETYLGLUCOSAMINYL-PHOSPHATIDYLINOSITOL DE-N-ACETYLASE-RELATED"/>
    <property type="match status" value="1"/>
</dbReference>
<evidence type="ECO:0000313" key="3">
    <source>
        <dbReference type="Proteomes" id="UP000005714"/>
    </source>
</evidence>
<name>D4YPV0_9MICO</name>
<dbReference type="GO" id="GO:0016811">
    <property type="term" value="F:hydrolase activity, acting on carbon-nitrogen (but not peptide) bonds, in linear amides"/>
    <property type="evidence" value="ECO:0007669"/>
    <property type="project" value="TreeGrafter"/>
</dbReference>